<dbReference type="AlphaFoldDB" id="A0A8H7TBG2"/>
<comment type="caution">
    <text evidence="1">The sequence shown here is derived from an EMBL/GenBank/DDBJ whole genome shotgun (WGS) entry which is preliminary data.</text>
</comment>
<dbReference type="PANTHER" id="PTHR28250:SF1">
    <property type="entry name" value="CYTOCHROME B PRE-MRNA-PROCESSING PROTEIN 6"/>
    <property type="match status" value="1"/>
</dbReference>
<dbReference type="PANTHER" id="PTHR28250">
    <property type="entry name" value="CYTOCHROME B PRE-MRNA-PROCESSING PROTEIN 6"/>
    <property type="match status" value="1"/>
</dbReference>
<accession>A0A8H7TBG2</accession>
<protein>
    <submittedName>
        <fullName evidence="1">Uncharacterized protein</fullName>
    </submittedName>
</protein>
<dbReference type="OrthoDB" id="2107880at2759"/>
<dbReference type="GO" id="GO:0043022">
    <property type="term" value="F:ribosome binding"/>
    <property type="evidence" value="ECO:0007669"/>
    <property type="project" value="InterPro"/>
</dbReference>
<organism evidence="1 2">
    <name type="scientific">Cadophora malorum</name>
    <dbReference type="NCBI Taxonomy" id="108018"/>
    <lineage>
        <taxon>Eukaryota</taxon>
        <taxon>Fungi</taxon>
        <taxon>Dikarya</taxon>
        <taxon>Ascomycota</taxon>
        <taxon>Pezizomycotina</taxon>
        <taxon>Leotiomycetes</taxon>
        <taxon>Helotiales</taxon>
        <taxon>Ploettnerulaceae</taxon>
        <taxon>Cadophora</taxon>
    </lineage>
</organism>
<dbReference type="Pfam" id="PF20180">
    <property type="entry name" value="UQCC2_CBP6"/>
    <property type="match status" value="1"/>
</dbReference>
<sequence length="133" mass="15755">MSKSIAYKHYIRALSRWPVDNLRPDCQFPQIMRKRLEQRFLPVSSQPSQTGNTQAQAVANSPIDEKLELEQANVLYSLLENRYSRKYPIKGELMTPKSNPNHYTNLIKELEEAPRSSWMERTIKRWKGFLRFQ</sequence>
<gene>
    <name evidence="1" type="ORF">IFR04_008398</name>
</gene>
<evidence type="ECO:0000313" key="1">
    <source>
        <dbReference type="EMBL" id="KAG4418504.1"/>
    </source>
</evidence>
<dbReference type="EMBL" id="JAFJYH010000127">
    <property type="protein sequence ID" value="KAG4418504.1"/>
    <property type="molecule type" value="Genomic_DNA"/>
</dbReference>
<dbReference type="GO" id="GO:0034551">
    <property type="term" value="P:mitochondrial respiratory chain complex III assembly"/>
    <property type="evidence" value="ECO:0007669"/>
    <property type="project" value="TreeGrafter"/>
</dbReference>
<proteinExistence type="predicted"/>
<dbReference type="InterPro" id="IPR037653">
    <property type="entry name" value="Cbp6"/>
</dbReference>
<reference evidence="1" key="1">
    <citation type="submission" date="2021-02" db="EMBL/GenBank/DDBJ databases">
        <title>Genome sequence Cadophora malorum strain M34.</title>
        <authorList>
            <person name="Stefanovic E."/>
            <person name="Vu D."/>
            <person name="Scully C."/>
            <person name="Dijksterhuis J."/>
            <person name="Roader J."/>
            <person name="Houbraken J."/>
        </authorList>
    </citation>
    <scope>NUCLEOTIDE SEQUENCE</scope>
    <source>
        <strain evidence="1">M34</strain>
    </source>
</reference>
<dbReference type="GO" id="GO:0061671">
    <property type="term" value="C:Cbp3p-Cbp6 complex"/>
    <property type="evidence" value="ECO:0007669"/>
    <property type="project" value="InterPro"/>
</dbReference>
<name>A0A8H7TBG2_9HELO</name>
<evidence type="ECO:0000313" key="2">
    <source>
        <dbReference type="Proteomes" id="UP000664132"/>
    </source>
</evidence>
<dbReference type="Proteomes" id="UP000664132">
    <property type="component" value="Unassembled WGS sequence"/>
</dbReference>
<keyword evidence="2" id="KW-1185">Reference proteome</keyword>